<dbReference type="PANTHER" id="PTHR11360">
    <property type="entry name" value="MONOCARBOXYLATE TRANSPORTER"/>
    <property type="match status" value="1"/>
</dbReference>
<dbReference type="InterPro" id="IPR050327">
    <property type="entry name" value="Proton-linked_MCT"/>
</dbReference>
<dbReference type="OrthoDB" id="6509908at2759"/>
<keyword evidence="4" id="KW-0812">Transmembrane</keyword>
<feature type="transmembrane region" description="Helical" evidence="4">
    <location>
        <begin position="135"/>
        <end position="152"/>
    </location>
</feature>
<dbReference type="PANTHER" id="PTHR11360:SF284">
    <property type="entry name" value="EG:103B4.3 PROTEIN-RELATED"/>
    <property type="match status" value="1"/>
</dbReference>
<feature type="transmembrane region" description="Helical" evidence="4">
    <location>
        <begin position="164"/>
        <end position="181"/>
    </location>
</feature>
<evidence type="ECO:0000256" key="3">
    <source>
        <dbReference type="SAM" id="MobiDB-lite"/>
    </source>
</evidence>
<dbReference type="Pfam" id="PF07690">
    <property type="entry name" value="MFS_1"/>
    <property type="match status" value="1"/>
</dbReference>
<evidence type="ECO:0000256" key="4">
    <source>
        <dbReference type="SAM" id="Phobius"/>
    </source>
</evidence>
<protein>
    <submittedName>
        <fullName evidence="6">MFS general substrate transporter</fullName>
    </submittedName>
</protein>
<dbReference type="Proteomes" id="UP000305067">
    <property type="component" value="Unassembled WGS sequence"/>
</dbReference>
<feature type="compositionally biased region" description="Polar residues" evidence="3">
    <location>
        <begin position="1"/>
        <end position="22"/>
    </location>
</feature>
<feature type="transmembrane region" description="Helical" evidence="4">
    <location>
        <begin position="187"/>
        <end position="209"/>
    </location>
</feature>
<dbReference type="GO" id="GO:0016020">
    <property type="term" value="C:membrane"/>
    <property type="evidence" value="ECO:0007669"/>
    <property type="project" value="UniProtKB-SubCell"/>
</dbReference>
<keyword evidence="4" id="KW-0472">Membrane</keyword>
<evidence type="ECO:0000259" key="5">
    <source>
        <dbReference type="PROSITE" id="PS50850"/>
    </source>
</evidence>
<feature type="transmembrane region" description="Helical" evidence="4">
    <location>
        <begin position="357"/>
        <end position="377"/>
    </location>
</feature>
<gene>
    <name evidence="6" type="ORF">BDV98DRAFT_590138</name>
</gene>
<dbReference type="GO" id="GO:0022857">
    <property type="term" value="F:transmembrane transporter activity"/>
    <property type="evidence" value="ECO:0007669"/>
    <property type="project" value="InterPro"/>
</dbReference>
<feature type="transmembrane region" description="Helical" evidence="4">
    <location>
        <begin position="285"/>
        <end position="311"/>
    </location>
</feature>
<keyword evidence="7" id="KW-1185">Reference proteome</keyword>
<evidence type="ECO:0000313" key="7">
    <source>
        <dbReference type="Proteomes" id="UP000305067"/>
    </source>
</evidence>
<dbReference type="EMBL" id="ML178818">
    <property type="protein sequence ID" value="TFL04313.1"/>
    <property type="molecule type" value="Genomic_DNA"/>
</dbReference>
<reference evidence="6 7" key="1">
    <citation type="journal article" date="2019" name="Nat. Ecol. Evol.">
        <title>Megaphylogeny resolves global patterns of mushroom evolution.</title>
        <authorList>
            <person name="Varga T."/>
            <person name="Krizsan K."/>
            <person name="Foldi C."/>
            <person name="Dima B."/>
            <person name="Sanchez-Garcia M."/>
            <person name="Sanchez-Ramirez S."/>
            <person name="Szollosi G.J."/>
            <person name="Szarkandi J.G."/>
            <person name="Papp V."/>
            <person name="Albert L."/>
            <person name="Andreopoulos W."/>
            <person name="Angelini C."/>
            <person name="Antonin V."/>
            <person name="Barry K.W."/>
            <person name="Bougher N.L."/>
            <person name="Buchanan P."/>
            <person name="Buyck B."/>
            <person name="Bense V."/>
            <person name="Catcheside P."/>
            <person name="Chovatia M."/>
            <person name="Cooper J."/>
            <person name="Damon W."/>
            <person name="Desjardin D."/>
            <person name="Finy P."/>
            <person name="Geml J."/>
            <person name="Haridas S."/>
            <person name="Hughes K."/>
            <person name="Justo A."/>
            <person name="Karasinski D."/>
            <person name="Kautmanova I."/>
            <person name="Kiss B."/>
            <person name="Kocsube S."/>
            <person name="Kotiranta H."/>
            <person name="LaButti K.M."/>
            <person name="Lechner B.E."/>
            <person name="Liimatainen K."/>
            <person name="Lipzen A."/>
            <person name="Lukacs Z."/>
            <person name="Mihaltcheva S."/>
            <person name="Morgado L.N."/>
            <person name="Niskanen T."/>
            <person name="Noordeloos M.E."/>
            <person name="Ohm R.A."/>
            <person name="Ortiz-Santana B."/>
            <person name="Ovrebo C."/>
            <person name="Racz N."/>
            <person name="Riley R."/>
            <person name="Savchenko A."/>
            <person name="Shiryaev A."/>
            <person name="Soop K."/>
            <person name="Spirin V."/>
            <person name="Szebenyi C."/>
            <person name="Tomsovsky M."/>
            <person name="Tulloss R.E."/>
            <person name="Uehling J."/>
            <person name="Grigoriev I.V."/>
            <person name="Vagvolgyi C."/>
            <person name="Papp T."/>
            <person name="Martin F.M."/>
            <person name="Miettinen O."/>
            <person name="Hibbett D.S."/>
            <person name="Nagy L.G."/>
        </authorList>
    </citation>
    <scope>NUCLEOTIDE SEQUENCE [LARGE SCALE GENOMIC DNA]</scope>
    <source>
        <strain evidence="6 7">CBS 309.79</strain>
    </source>
</reference>
<feature type="domain" description="Major facilitator superfamily (MFS) profile" evidence="5">
    <location>
        <begin position="296"/>
        <end position="483"/>
    </location>
</feature>
<feature type="transmembrane region" description="Helical" evidence="4">
    <location>
        <begin position="383"/>
        <end position="409"/>
    </location>
</feature>
<dbReference type="InterPro" id="IPR011701">
    <property type="entry name" value="MFS"/>
</dbReference>
<feature type="compositionally biased region" description="Polar residues" evidence="3">
    <location>
        <begin position="58"/>
        <end position="72"/>
    </location>
</feature>
<feature type="transmembrane region" description="Helical" evidence="4">
    <location>
        <begin position="448"/>
        <end position="469"/>
    </location>
</feature>
<organism evidence="6 7">
    <name type="scientific">Pterulicium gracile</name>
    <dbReference type="NCBI Taxonomy" id="1884261"/>
    <lineage>
        <taxon>Eukaryota</taxon>
        <taxon>Fungi</taxon>
        <taxon>Dikarya</taxon>
        <taxon>Basidiomycota</taxon>
        <taxon>Agaricomycotina</taxon>
        <taxon>Agaricomycetes</taxon>
        <taxon>Agaricomycetidae</taxon>
        <taxon>Agaricales</taxon>
        <taxon>Pleurotineae</taxon>
        <taxon>Pterulaceae</taxon>
        <taxon>Pterulicium</taxon>
    </lineage>
</organism>
<dbReference type="SUPFAM" id="SSF103473">
    <property type="entry name" value="MFS general substrate transporter"/>
    <property type="match status" value="1"/>
</dbReference>
<evidence type="ECO:0000256" key="1">
    <source>
        <dbReference type="ARBA" id="ARBA00004141"/>
    </source>
</evidence>
<evidence type="ECO:0000313" key="6">
    <source>
        <dbReference type="EMBL" id="TFL04313.1"/>
    </source>
</evidence>
<feature type="transmembrane region" description="Helical" evidence="4">
    <location>
        <begin position="331"/>
        <end position="350"/>
    </location>
</feature>
<feature type="transmembrane region" description="Helical" evidence="4">
    <location>
        <begin position="421"/>
        <end position="442"/>
    </location>
</feature>
<dbReference type="InterPro" id="IPR020846">
    <property type="entry name" value="MFS_dom"/>
</dbReference>
<dbReference type="PROSITE" id="PS50850">
    <property type="entry name" value="MFS"/>
    <property type="match status" value="1"/>
</dbReference>
<feature type="transmembrane region" description="Helical" evidence="4">
    <location>
        <begin position="94"/>
        <end position="115"/>
    </location>
</feature>
<dbReference type="InterPro" id="IPR036259">
    <property type="entry name" value="MFS_trans_sf"/>
</dbReference>
<comment type="subcellular location">
    <subcellularLocation>
        <location evidence="1">Membrane</location>
        <topology evidence="1">Multi-pass membrane protein</topology>
    </subcellularLocation>
</comment>
<dbReference type="CDD" id="cd17352">
    <property type="entry name" value="MFS_MCT_SLC16"/>
    <property type="match status" value="1"/>
</dbReference>
<keyword evidence="4" id="KW-1133">Transmembrane helix</keyword>
<dbReference type="Gene3D" id="1.20.1250.20">
    <property type="entry name" value="MFS general substrate transporter like domains"/>
    <property type="match status" value="2"/>
</dbReference>
<feature type="region of interest" description="Disordered" evidence="3">
    <location>
        <begin position="1"/>
        <end position="87"/>
    </location>
</feature>
<comment type="similarity">
    <text evidence="2">Belongs to the major facilitator superfamily. Monocarboxylate porter (TC 2.A.1.13) family.</text>
</comment>
<accession>A0A5C3QQQ3</accession>
<evidence type="ECO:0000256" key="2">
    <source>
        <dbReference type="ARBA" id="ARBA00006727"/>
    </source>
</evidence>
<feature type="transmembrane region" description="Helical" evidence="4">
    <location>
        <begin position="253"/>
        <end position="273"/>
    </location>
</feature>
<proteinExistence type="inferred from homology"/>
<dbReference type="AlphaFoldDB" id="A0A5C3QQQ3"/>
<feature type="transmembrane region" description="Helical" evidence="4">
    <location>
        <begin position="221"/>
        <end position="241"/>
    </location>
</feature>
<sequence length="483" mass="51984">MTSKEVASSSSGHLRQYEQAQNVILPIHGQQPQATRGTDGHDEDPTKTPVAPHRTTRSKSPSRTNPDNAQLSQDKKTTAPPSGDDEYPDGGLRAWMVVLGTVCGTFSTFGFVASWGVFQAYYEQTVMRGRSPSDIAWIGSLQYSLIFMPGIFTGRMFDLGYFKIPYLICSVLLVVSTILVAECTEYWHFLLCQGLAVGIGCGGIYGPTMGCLGHWFKRRRGLALGLAAVGSGAGGVVFPVSARLLIDRVGFKWTMRILALMLLFALVIGNLTLKRRLPPKKLSGGLFNWAAFKSTAFSSYCVTSFLTYHGLFTMMTYLDISATRMGVDPNFSFYLLSILNAGSVFGRLASGFLMDRFGCINVIGPLTIVSAIMTIIWPHTRTLGGLIPVSIIYGFSTGAYVAIFLGAVFELGPVEEVGRRTGIVLTIASLGALAGPPASGAINAATGGYPAVGGYAGGILLLGVLWMYITRYFVLEGKFIGKV</sequence>
<name>A0A5C3QQQ3_9AGAR</name>